<organism evidence="20 21">
    <name type="scientific">Cyprinus carpio</name>
    <name type="common">Common carp</name>
    <dbReference type="NCBI Taxonomy" id="7962"/>
    <lineage>
        <taxon>Eukaryota</taxon>
        <taxon>Metazoa</taxon>
        <taxon>Chordata</taxon>
        <taxon>Craniata</taxon>
        <taxon>Vertebrata</taxon>
        <taxon>Euteleostomi</taxon>
        <taxon>Actinopterygii</taxon>
        <taxon>Neopterygii</taxon>
        <taxon>Teleostei</taxon>
        <taxon>Ostariophysi</taxon>
        <taxon>Cypriniformes</taxon>
        <taxon>Cyprinidae</taxon>
        <taxon>Cyprininae</taxon>
        <taxon>Cyprinus</taxon>
    </lineage>
</organism>
<reference evidence="20" key="1">
    <citation type="submission" date="2025-08" db="UniProtKB">
        <authorList>
            <consortium name="Ensembl"/>
        </authorList>
    </citation>
    <scope>IDENTIFICATION</scope>
</reference>
<evidence type="ECO:0000256" key="13">
    <source>
        <dbReference type="ARBA" id="ARBA00022833"/>
    </source>
</evidence>
<dbReference type="InterPro" id="IPR009582">
    <property type="entry name" value="Spc2/SPCS2"/>
</dbReference>
<keyword evidence="9" id="KW-0227">DNA damage</keyword>
<keyword evidence="16" id="KW-0539">Nucleus</keyword>
<dbReference type="InterPro" id="IPR018957">
    <property type="entry name" value="Znf_C3HC4_RING-type"/>
</dbReference>
<protein>
    <recommendedName>
        <fullName evidence="5 18">Signal peptidase complex subunit 2</fullName>
    </recommendedName>
</protein>
<dbReference type="Pfam" id="PF06703">
    <property type="entry name" value="SPC25"/>
    <property type="match status" value="1"/>
</dbReference>
<evidence type="ECO:0000256" key="1">
    <source>
        <dbReference type="ARBA" id="ARBA00000900"/>
    </source>
</evidence>
<dbReference type="Ensembl" id="ENSCCRT00015111244.1">
    <property type="protein sequence ID" value="ENSCCRP00015107813.1"/>
    <property type="gene ID" value="ENSCCRG00015042890.1"/>
</dbReference>
<evidence type="ECO:0000256" key="12">
    <source>
        <dbReference type="ARBA" id="ARBA00022824"/>
    </source>
</evidence>
<dbReference type="SMART" id="SM00184">
    <property type="entry name" value="RING"/>
    <property type="match status" value="1"/>
</dbReference>
<comment type="similarity">
    <text evidence="4 18">Belongs to the SPCS2 family.</text>
</comment>
<dbReference type="Gene3D" id="3.30.40.10">
    <property type="entry name" value="Zinc/RING finger domain, C3HC4 (zinc finger)"/>
    <property type="match status" value="1"/>
</dbReference>
<dbReference type="PANTHER" id="PTHR23328">
    <property type="entry name" value="RING-TYPE DOMAIN-CONTAINING PROTEIN"/>
    <property type="match status" value="1"/>
</dbReference>
<keyword evidence="10 17" id="KW-0863">Zinc-finger</keyword>
<dbReference type="GO" id="GO:0006465">
    <property type="term" value="P:signal peptide processing"/>
    <property type="evidence" value="ECO:0007669"/>
    <property type="project" value="UniProtKB-UniRule"/>
</dbReference>
<dbReference type="PANTHER" id="PTHR23328:SF2">
    <property type="entry name" value="E3 UBIQUITIN-PROTEIN LIGASE RNF169"/>
    <property type="match status" value="1"/>
</dbReference>
<keyword evidence="11" id="KW-0833">Ubl conjugation pathway</keyword>
<dbReference type="GO" id="GO:0005634">
    <property type="term" value="C:nucleus"/>
    <property type="evidence" value="ECO:0007669"/>
    <property type="project" value="UniProtKB-SubCell"/>
</dbReference>
<evidence type="ECO:0000256" key="4">
    <source>
        <dbReference type="ARBA" id="ARBA00007324"/>
    </source>
</evidence>
<comment type="subcellular location">
    <subcellularLocation>
        <location evidence="3 18">Endoplasmic reticulum membrane</location>
        <topology evidence="3 18">Multi-pass membrane protein</topology>
    </subcellularLocation>
    <subcellularLocation>
        <location evidence="2">Nucleus</location>
    </subcellularLocation>
</comment>
<dbReference type="Proteomes" id="UP000694700">
    <property type="component" value="Unplaced"/>
</dbReference>
<evidence type="ECO:0000256" key="7">
    <source>
        <dbReference type="ARBA" id="ARBA00022692"/>
    </source>
</evidence>
<evidence type="ECO:0000256" key="8">
    <source>
        <dbReference type="ARBA" id="ARBA00022723"/>
    </source>
</evidence>
<dbReference type="GO" id="GO:0008233">
    <property type="term" value="F:peptidase activity"/>
    <property type="evidence" value="ECO:0007669"/>
    <property type="project" value="UniProtKB-UniRule"/>
</dbReference>
<keyword evidence="8" id="KW-0479">Metal-binding</keyword>
<keyword evidence="14" id="KW-1133">Transmembrane helix</keyword>
<evidence type="ECO:0000313" key="21">
    <source>
        <dbReference type="Proteomes" id="UP000694700"/>
    </source>
</evidence>
<evidence type="ECO:0000313" key="20">
    <source>
        <dbReference type="Ensembl" id="ENSCCRP00015107813.1"/>
    </source>
</evidence>
<dbReference type="SUPFAM" id="SSF57850">
    <property type="entry name" value="RING/U-box"/>
    <property type="match status" value="1"/>
</dbReference>
<dbReference type="GO" id="GO:0005787">
    <property type="term" value="C:signal peptidase complex"/>
    <property type="evidence" value="ECO:0007669"/>
    <property type="project" value="UniProtKB-UniRule"/>
</dbReference>
<evidence type="ECO:0000256" key="14">
    <source>
        <dbReference type="ARBA" id="ARBA00022989"/>
    </source>
</evidence>
<accession>A0A8C2AQ16</accession>
<evidence type="ECO:0000256" key="11">
    <source>
        <dbReference type="ARBA" id="ARBA00022786"/>
    </source>
</evidence>
<dbReference type="AlphaFoldDB" id="A0A8C2AQ16"/>
<keyword evidence="15" id="KW-0472">Membrane</keyword>
<dbReference type="PROSITE" id="PS50089">
    <property type="entry name" value="ZF_RING_2"/>
    <property type="match status" value="1"/>
</dbReference>
<dbReference type="GO" id="GO:0006302">
    <property type="term" value="P:double-strand break repair"/>
    <property type="evidence" value="ECO:0007669"/>
    <property type="project" value="TreeGrafter"/>
</dbReference>
<dbReference type="InterPro" id="IPR051657">
    <property type="entry name" value="RNF168/RNF169_E3_ubiq-ligase"/>
</dbReference>
<dbReference type="GO" id="GO:0008270">
    <property type="term" value="F:zinc ion binding"/>
    <property type="evidence" value="ECO:0007669"/>
    <property type="project" value="UniProtKB-KW"/>
</dbReference>
<evidence type="ECO:0000256" key="10">
    <source>
        <dbReference type="ARBA" id="ARBA00022771"/>
    </source>
</evidence>
<dbReference type="GO" id="GO:0031491">
    <property type="term" value="F:nucleosome binding"/>
    <property type="evidence" value="ECO:0007669"/>
    <property type="project" value="TreeGrafter"/>
</dbReference>
<comment type="catalytic activity">
    <reaction evidence="1">
        <text>S-ubiquitinyl-[E2 ubiquitin-conjugating enzyme]-L-cysteine + [acceptor protein]-L-lysine = [E2 ubiquitin-conjugating enzyme]-L-cysteine + N(6)-ubiquitinyl-[acceptor protein]-L-lysine.</text>
        <dbReference type="EC" id="2.3.2.27"/>
    </reaction>
</comment>
<dbReference type="InterPro" id="IPR001841">
    <property type="entry name" value="Znf_RING"/>
</dbReference>
<dbReference type="GO" id="GO:0061630">
    <property type="term" value="F:ubiquitin protein ligase activity"/>
    <property type="evidence" value="ECO:0007669"/>
    <property type="project" value="UniProtKB-EC"/>
</dbReference>
<keyword evidence="13" id="KW-0862">Zinc</keyword>
<evidence type="ECO:0000256" key="6">
    <source>
        <dbReference type="ARBA" id="ARBA00022679"/>
    </source>
</evidence>
<dbReference type="Pfam" id="PF00097">
    <property type="entry name" value="zf-C3HC4"/>
    <property type="match status" value="1"/>
</dbReference>
<proteinExistence type="inferred from homology"/>
<evidence type="ECO:0000256" key="16">
    <source>
        <dbReference type="ARBA" id="ARBA00023242"/>
    </source>
</evidence>
<evidence type="ECO:0000259" key="19">
    <source>
        <dbReference type="PROSITE" id="PS50089"/>
    </source>
</evidence>
<evidence type="ECO:0000256" key="2">
    <source>
        <dbReference type="ARBA" id="ARBA00004123"/>
    </source>
</evidence>
<evidence type="ECO:0000256" key="17">
    <source>
        <dbReference type="PROSITE-ProRule" id="PRU00175"/>
    </source>
</evidence>
<evidence type="ECO:0000256" key="15">
    <source>
        <dbReference type="ARBA" id="ARBA00023136"/>
    </source>
</evidence>
<feature type="domain" description="RING-type" evidence="19">
    <location>
        <begin position="28"/>
        <end position="67"/>
    </location>
</feature>
<evidence type="ECO:0000256" key="5">
    <source>
        <dbReference type="ARBA" id="ARBA00017057"/>
    </source>
</evidence>
<evidence type="ECO:0000256" key="9">
    <source>
        <dbReference type="ARBA" id="ARBA00022763"/>
    </source>
</evidence>
<dbReference type="CDD" id="cd16550">
    <property type="entry name" value="RING-HC_RNF168"/>
    <property type="match status" value="1"/>
</dbReference>
<keyword evidence="7" id="KW-0812">Transmembrane</keyword>
<sequence>MKMAALGSAKSAGLGQRSAPLSLEEARCPVCSEILLEPVTMPCGHSVCLHCFQRTVKLTSLCCPLCRLRVSSWARKQSREKSLVNAELWELIRLSHPERCKRRMEQRDGQTADGEIFRAPVPIHKSGEMRQEYEKQKMKGGSSEETEERKKKIHRKEECGMLKLCQYPFCGVSDSENEKPVGKRTRHVSAFVRKTRCSPAFSRGCLHSSAVQRSRSCTDSEDGRGKTRGHTHHVVPDKWRIDEKPVKIDKWDGAAVKNSLDDAAKKVLIEKYGYVENFNLVDGRLFICTISCLFAIVALIWDYLHPFPESKPVLACCVVSYPSLSKLQTE</sequence>
<comment type="function">
    <text evidence="18">Component of the signal peptidase complex (SPC) which catalyzes the cleavage of N-terminal signal sequences from nascent proteins as they are translocated into the lumen of the endoplasmic reticulum. Enhances the enzymatic activity of SPC and facilitates the interactions between different components of the translocation site.</text>
</comment>
<evidence type="ECO:0000256" key="3">
    <source>
        <dbReference type="ARBA" id="ARBA00004477"/>
    </source>
</evidence>
<dbReference type="InterPro" id="IPR013083">
    <property type="entry name" value="Znf_RING/FYVE/PHD"/>
</dbReference>
<name>A0A8C2AQ16_CYPCA</name>
<dbReference type="GO" id="GO:0035861">
    <property type="term" value="C:site of double-strand break"/>
    <property type="evidence" value="ECO:0007669"/>
    <property type="project" value="TreeGrafter"/>
</dbReference>
<evidence type="ECO:0000256" key="18">
    <source>
        <dbReference type="RuleBase" id="RU368033"/>
    </source>
</evidence>
<keyword evidence="12 18" id="KW-0256">Endoplasmic reticulum</keyword>
<keyword evidence="6" id="KW-0808">Transferase</keyword>